<keyword evidence="4 8" id="KW-1133">Transmembrane helix</keyword>
<dbReference type="GO" id="GO:0005886">
    <property type="term" value="C:plasma membrane"/>
    <property type="evidence" value="ECO:0007669"/>
    <property type="project" value="UniProtKB-SubCell"/>
</dbReference>
<dbReference type="GO" id="GO:0007165">
    <property type="term" value="P:signal transduction"/>
    <property type="evidence" value="ECO:0007669"/>
    <property type="project" value="UniProtKB-KW"/>
</dbReference>
<keyword evidence="6 8" id="KW-0675">Receptor</keyword>
<keyword evidence="12" id="KW-1185">Reference proteome</keyword>
<dbReference type="GO" id="GO:0008049">
    <property type="term" value="P:male courtship behavior"/>
    <property type="evidence" value="ECO:0007669"/>
    <property type="project" value="TreeGrafter"/>
</dbReference>
<accession>A0A9P0IQ58</accession>
<keyword evidence="3 8" id="KW-0812">Transmembrane</keyword>
<evidence type="ECO:0000256" key="9">
    <source>
        <dbReference type="SAM" id="MobiDB-lite"/>
    </source>
</evidence>
<dbReference type="GO" id="GO:0030425">
    <property type="term" value="C:dendrite"/>
    <property type="evidence" value="ECO:0007669"/>
    <property type="project" value="TreeGrafter"/>
</dbReference>
<evidence type="ECO:0000256" key="2">
    <source>
        <dbReference type="ARBA" id="ARBA00022475"/>
    </source>
</evidence>
<dbReference type="PANTHER" id="PTHR21143:SF133">
    <property type="entry name" value="GUSTATORY AND PHEROMONE RECEPTOR 32A-RELATED"/>
    <property type="match status" value="1"/>
</dbReference>
<reference evidence="11" key="1">
    <citation type="submission" date="2022-02" db="EMBL/GenBank/DDBJ databases">
        <authorList>
            <person name="King R."/>
        </authorList>
    </citation>
    <scope>NUCLEOTIDE SEQUENCE</scope>
</reference>
<evidence type="ECO:0000256" key="6">
    <source>
        <dbReference type="ARBA" id="ARBA00023170"/>
    </source>
</evidence>
<evidence type="ECO:0000256" key="10">
    <source>
        <dbReference type="SAM" id="SignalP"/>
    </source>
</evidence>
<dbReference type="GO" id="GO:0007635">
    <property type="term" value="P:chemosensory behavior"/>
    <property type="evidence" value="ECO:0007669"/>
    <property type="project" value="TreeGrafter"/>
</dbReference>
<evidence type="ECO:0000256" key="5">
    <source>
        <dbReference type="ARBA" id="ARBA00023136"/>
    </source>
</evidence>
<keyword evidence="10" id="KW-0732">Signal</keyword>
<comment type="function">
    <text evidence="8">Gustatory receptor which mediates acceptance or avoidance behavior, depending on its substrates.</text>
</comment>
<evidence type="ECO:0000256" key="3">
    <source>
        <dbReference type="ARBA" id="ARBA00022692"/>
    </source>
</evidence>
<evidence type="ECO:0000313" key="12">
    <source>
        <dbReference type="Proteomes" id="UP001154329"/>
    </source>
</evidence>
<evidence type="ECO:0000256" key="4">
    <source>
        <dbReference type="ARBA" id="ARBA00022989"/>
    </source>
</evidence>
<dbReference type="GO" id="GO:0043025">
    <property type="term" value="C:neuronal cell body"/>
    <property type="evidence" value="ECO:0007669"/>
    <property type="project" value="TreeGrafter"/>
</dbReference>
<evidence type="ECO:0000256" key="7">
    <source>
        <dbReference type="ARBA" id="ARBA00023224"/>
    </source>
</evidence>
<evidence type="ECO:0000313" key="11">
    <source>
        <dbReference type="EMBL" id="CAH1709190.1"/>
    </source>
</evidence>
<protein>
    <recommendedName>
        <fullName evidence="8">Gustatory receptor</fullName>
    </recommendedName>
</protein>
<comment type="subcellular location">
    <subcellularLocation>
        <location evidence="1 8">Cell membrane</location>
        <topology evidence="1 8">Multi-pass membrane protein</topology>
    </subcellularLocation>
</comment>
<dbReference type="OrthoDB" id="6614977at2759"/>
<gene>
    <name evidence="11" type="ORF">APHIGO_LOCUS713</name>
</gene>
<dbReference type="EMBL" id="OU899034">
    <property type="protein sequence ID" value="CAH1709190.1"/>
    <property type="molecule type" value="Genomic_DNA"/>
</dbReference>
<feature type="transmembrane region" description="Helical" evidence="8">
    <location>
        <begin position="113"/>
        <end position="137"/>
    </location>
</feature>
<keyword evidence="2 8" id="KW-1003">Cell membrane</keyword>
<feature type="signal peptide" evidence="10">
    <location>
        <begin position="1"/>
        <end position="18"/>
    </location>
</feature>
<dbReference type="PANTHER" id="PTHR21143">
    <property type="entry name" value="INVERTEBRATE GUSTATORY RECEPTOR"/>
    <property type="match status" value="1"/>
</dbReference>
<feature type="transmembrane region" description="Helical" evidence="8">
    <location>
        <begin position="274"/>
        <end position="298"/>
    </location>
</feature>
<name>A0A9P0IQ58_APHGO</name>
<dbReference type="Proteomes" id="UP001154329">
    <property type="component" value="Chromosome 1"/>
</dbReference>
<comment type="caution">
    <text evidence="8">Lacks conserved residue(s) required for the propagation of feature annotation.</text>
</comment>
<keyword evidence="5 8" id="KW-0472">Membrane</keyword>
<evidence type="ECO:0000256" key="8">
    <source>
        <dbReference type="RuleBase" id="RU363108"/>
    </source>
</evidence>
<evidence type="ECO:0000256" key="1">
    <source>
        <dbReference type="ARBA" id="ARBA00004651"/>
    </source>
</evidence>
<reference evidence="11" key="2">
    <citation type="submission" date="2022-10" db="EMBL/GenBank/DDBJ databases">
        <authorList>
            <consortium name="ENA_rothamsted_submissions"/>
            <consortium name="culmorum"/>
            <person name="King R."/>
        </authorList>
    </citation>
    <scope>NUCLEOTIDE SEQUENCE</scope>
</reference>
<comment type="similarity">
    <text evidence="8">Belongs to the insect chemoreceptor superfamily. Gustatory receptor (GR) family.</text>
</comment>
<dbReference type="GO" id="GO:0050909">
    <property type="term" value="P:sensory perception of taste"/>
    <property type="evidence" value="ECO:0007669"/>
    <property type="project" value="InterPro"/>
</dbReference>
<dbReference type="GO" id="GO:0030424">
    <property type="term" value="C:axon"/>
    <property type="evidence" value="ECO:0007669"/>
    <property type="project" value="TreeGrafter"/>
</dbReference>
<dbReference type="Pfam" id="PF08395">
    <property type="entry name" value="7tm_7"/>
    <property type="match status" value="1"/>
</dbReference>
<sequence>MWLIRIFWALCGVFTVDMSHNRFQHAYSALLMATCVYNLANASYVVCKLDHWCVTFSSTLTAVYDRVLSSTAFLSRIAVAYECEPNVSRYRATIRAFEAYSPPSAAELRRHGAFTLTVVAACLAVIVPANAVSVYYLCRHEPDSDASFVVYHVFTCVQNLSMCCVETQFVVQCFKVYTKFRGVNDDLKRLKDENVNRSVYPFMQCPAPSSASRCRGSHRRGRPAAGHSQRPPPPSAVIYDRDFCRARPPSCRPMANAVELLRIKHWLVRQSIDALNSLFGVHMGLSVFCLWLMALFNVYYEMFYDYRSELLVYCWLLQYTLRLLMIILTAHFTTKQALEAKSLISDTNNGIMDSSTKEELQLFMNQICSSSTEFNAYDLFTLNTQVIKSAIAAGATCLVILVQYHSGKNE</sequence>
<organism evidence="11 12">
    <name type="scientific">Aphis gossypii</name>
    <name type="common">Cotton aphid</name>
    <dbReference type="NCBI Taxonomy" id="80765"/>
    <lineage>
        <taxon>Eukaryota</taxon>
        <taxon>Metazoa</taxon>
        <taxon>Ecdysozoa</taxon>
        <taxon>Arthropoda</taxon>
        <taxon>Hexapoda</taxon>
        <taxon>Insecta</taxon>
        <taxon>Pterygota</taxon>
        <taxon>Neoptera</taxon>
        <taxon>Paraneoptera</taxon>
        <taxon>Hemiptera</taxon>
        <taxon>Sternorrhyncha</taxon>
        <taxon>Aphidomorpha</taxon>
        <taxon>Aphidoidea</taxon>
        <taxon>Aphididae</taxon>
        <taxon>Aphidini</taxon>
        <taxon>Aphis</taxon>
        <taxon>Aphis</taxon>
    </lineage>
</organism>
<keyword evidence="7 8" id="KW-0807">Transducer</keyword>
<feature type="region of interest" description="Disordered" evidence="9">
    <location>
        <begin position="208"/>
        <end position="235"/>
    </location>
</feature>
<feature type="transmembrane region" description="Helical" evidence="8">
    <location>
        <begin position="310"/>
        <end position="332"/>
    </location>
</feature>
<dbReference type="InterPro" id="IPR013604">
    <property type="entry name" value="7TM_chemorcpt"/>
</dbReference>
<feature type="chain" id="PRO_5040436676" description="Gustatory receptor" evidence="10">
    <location>
        <begin position="19"/>
        <end position="410"/>
    </location>
</feature>
<dbReference type="AlphaFoldDB" id="A0A9P0IQ58"/>
<proteinExistence type="inferred from homology"/>